<dbReference type="Pfam" id="PF08245">
    <property type="entry name" value="Mur_ligase_M"/>
    <property type="match status" value="1"/>
</dbReference>
<keyword evidence="3 10" id="KW-0132">Cell division</keyword>
<dbReference type="UniPathway" id="UPA00219"/>
<dbReference type="PANTHER" id="PTHR43024:SF1">
    <property type="entry name" value="UDP-N-ACETYLMURAMOYL-TRIPEPTIDE--D-ALANYL-D-ALANINE LIGASE"/>
    <property type="match status" value="1"/>
</dbReference>
<keyword evidence="4 10" id="KW-0547">Nucleotide-binding</keyword>
<evidence type="ECO:0000256" key="6">
    <source>
        <dbReference type="ARBA" id="ARBA00022960"/>
    </source>
</evidence>
<dbReference type="GO" id="GO:0051301">
    <property type="term" value="P:cell division"/>
    <property type="evidence" value="ECO:0007669"/>
    <property type="project" value="UniProtKB-KW"/>
</dbReference>
<sequence length="449" mass="49084">MLAARRSRAAFFSPHALYLRAMTIPELYALYQAHPSVQTDTRRLVAGDLFFALKGPNFNANLLAPKALEDGASYAVVDETIPGFEDPRLIRVADVLDTLQQLAKHHREHLRIPVLAITGSNGKTTTKELIHAVLSTTYKTSTTQGNLNNHIGVPLTMLRIPPDAELAVIEMGANHIGEIAGYCTYALPTHGLITNTGKAHLEGFGSLEGVRRGKGELYDHLRANDRTAFIMWDYDYLREMSNGIAHRFTYGTIGGEDLTGTVARNRDFLEVSITNGAGIPLIKTKLVGDYNLPNVLAAVAVGKYFEVHDEHITAAIEAYTPTNSRSQMLQRGTNHIILDAYNANPSSMAAAIDNFARMDAPDKVLMLGGMKELGPDSVTEHQHLVDLIGRHPWKAVALVGGDFAHVNHPYAFLGDTNEARTWLAQQAFNGATILIKGSRGIAMENVLES</sequence>
<dbReference type="SUPFAM" id="SSF63418">
    <property type="entry name" value="MurE/MurF N-terminal domain"/>
    <property type="match status" value="1"/>
</dbReference>
<comment type="catalytic activity">
    <reaction evidence="10 11">
        <text>D-alanyl-D-alanine + UDP-N-acetyl-alpha-D-muramoyl-L-alanyl-gamma-D-glutamyl-meso-2,6-diaminopimelate + ATP = UDP-N-acetyl-alpha-D-muramoyl-L-alanyl-gamma-D-glutamyl-meso-2,6-diaminopimeloyl-D-alanyl-D-alanine + ADP + phosphate + H(+)</text>
        <dbReference type="Rhea" id="RHEA:28374"/>
        <dbReference type="ChEBI" id="CHEBI:15378"/>
        <dbReference type="ChEBI" id="CHEBI:30616"/>
        <dbReference type="ChEBI" id="CHEBI:43474"/>
        <dbReference type="ChEBI" id="CHEBI:57822"/>
        <dbReference type="ChEBI" id="CHEBI:61386"/>
        <dbReference type="ChEBI" id="CHEBI:83905"/>
        <dbReference type="ChEBI" id="CHEBI:456216"/>
        <dbReference type="EC" id="6.3.2.10"/>
    </reaction>
</comment>
<accession>A0A4R8DNR3</accession>
<reference evidence="14 15" key="1">
    <citation type="submission" date="2019-03" db="EMBL/GenBank/DDBJ databases">
        <title>Genomic Encyclopedia of Type Strains, Phase IV (KMG-IV): sequencing the most valuable type-strain genomes for metagenomic binning, comparative biology and taxonomic classification.</title>
        <authorList>
            <person name="Goeker M."/>
        </authorList>
    </citation>
    <scope>NUCLEOTIDE SEQUENCE [LARGE SCALE GENOMIC DNA]</scope>
    <source>
        <strain evidence="14 15">DSM 100059</strain>
    </source>
</reference>
<dbReference type="InterPro" id="IPR036615">
    <property type="entry name" value="Mur_ligase_C_dom_sf"/>
</dbReference>
<comment type="caution">
    <text evidence="14">The sequence shown here is derived from an EMBL/GenBank/DDBJ whole genome shotgun (WGS) entry which is preliminary data.</text>
</comment>
<name>A0A4R8DNR3_9BACT</name>
<dbReference type="InterPro" id="IPR051046">
    <property type="entry name" value="MurCDEF_CellWall_CoF430Synth"/>
</dbReference>
<keyword evidence="6 10" id="KW-0133">Cell shape</keyword>
<gene>
    <name evidence="10" type="primary">murF</name>
    <name evidence="14" type="ORF">EDB95_0356</name>
</gene>
<evidence type="ECO:0000256" key="8">
    <source>
        <dbReference type="ARBA" id="ARBA00023306"/>
    </source>
</evidence>
<dbReference type="Proteomes" id="UP000294498">
    <property type="component" value="Unassembled WGS sequence"/>
</dbReference>
<evidence type="ECO:0000256" key="1">
    <source>
        <dbReference type="ARBA" id="ARBA00022490"/>
    </source>
</evidence>
<dbReference type="SUPFAM" id="SSF53623">
    <property type="entry name" value="MurD-like peptide ligases, catalytic domain"/>
    <property type="match status" value="1"/>
</dbReference>
<feature type="binding site" evidence="10">
    <location>
        <begin position="119"/>
        <end position="125"/>
    </location>
    <ligand>
        <name>ATP</name>
        <dbReference type="ChEBI" id="CHEBI:30616"/>
    </ligand>
</feature>
<evidence type="ECO:0000256" key="7">
    <source>
        <dbReference type="ARBA" id="ARBA00022984"/>
    </source>
</evidence>
<keyword evidence="15" id="KW-1185">Reference proteome</keyword>
<evidence type="ECO:0000256" key="4">
    <source>
        <dbReference type="ARBA" id="ARBA00022741"/>
    </source>
</evidence>
<evidence type="ECO:0000256" key="9">
    <source>
        <dbReference type="ARBA" id="ARBA00023316"/>
    </source>
</evidence>
<feature type="domain" description="Mur ligase central" evidence="13">
    <location>
        <begin position="117"/>
        <end position="301"/>
    </location>
</feature>
<comment type="pathway">
    <text evidence="10 11">Cell wall biogenesis; peptidoglycan biosynthesis.</text>
</comment>
<dbReference type="GO" id="GO:0005737">
    <property type="term" value="C:cytoplasm"/>
    <property type="evidence" value="ECO:0007669"/>
    <property type="project" value="UniProtKB-SubCell"/>
</dbReference>
<evidence type="ECO:0000259" key="12">
    <source>
        <dbReference type="Pfam" id="PF02875"/>
    </source>
</evidence>
<proteinExistence type="inferred from homology"/>
<keyword evidence="8 10" id="KW-0131">Cell cycle</keyword>
<dbReference type="InterPro" id="IPR036565">
    <property type="entry name" value="Mur-like_cat_sf"/>
</dbReference>
<evidence type="ECO:0000256" key="2">
    <source>
        <dbReference type="ARBA" id="ARBA00022598"/>
    </source>
</evidence>
<keyword evidence="2 10" id="KW-0436">Ligase</keyword>
<evidence type="ECO:0000256" key="3">
    <source>
        <dbReference type="ARBA" id="ARBA00022618"/>
    </source>
</evidence>
<dbReference type="Gene3D" id="3.40.1390.10">
    <property type="entry name" value="MurE/MurF, N-terminal domain"/>
    <property type="match status" value="1"/>
</dbReference>
<dbReference type="Gene3D" id="3.90.190.20">
    <property type="entry name" value="Mur ligase, C-terminal domain"/>
    <property type="match status" value="1"/>
</dbReference>
<keyword evidence="7 10" id="KW-0573">Peptidoglycan synthesis</keyword>
<dbReference type="InterPro" id="IPR035911">
    <property type="entry name" value="MurE/MurF_N"/>
</dbReference>
<dbReference type="GO" id="GO:0047480">
    <property type="term" value="F:UDP-N-acetylmuramoyl-tripeptide-D-alanyl-D-alanine ligase activity"/>
    <property type="evidence" value="ECO:0007669"/>
    <property type="project" value="UniProtKB-UniRule"/>
</dbReference>
<comment type="function">
    <text evidence="10 11">Involved in cell wall formation. Catalyzes the final step in the synthesis of UDP-N-acetylmuramoyl-pentapeptide, the precursor of murein.</text>
</comment>
<dbReference type="SUPFAM" id="SSF53244">
    <property type="entry name" value="MurD-like peptide ligases, peptide-binding domain"/>
    <property type="match status" value="1"/>
</dbReference>
<dbReference type="GO" id="GO:0008766">
    <property type="term" value="F:UDP-N-acetylmuramoylalanyl-D-glutamyl-2,6-diaminopimelate-D-alanyl-D-alanine ligase activity"/>
    <property type="evidence" value="ECO:0007669"/>
    <property type="project" value="RHEA"/>
</dbReference>
<organism evidence="14 15">
    <name type="scientific">Dinghuibacter silviterrae</name>
    <dbReference type="NCBI Taxonomy" id="1539049"/>
    <lineage>
        <taxon>Bacteria</taxon>
        <taxon>Pseudomonadati</taxon>
        <taxon>Bacteroidota</taxon>
        <taxon>Chitinophagia</taxon>
        <taxon>Chitinophagales</taxon>
        <taxon>Chitinophagaceae</taxon>
        <taxon>Dinghuibacter</taxon>
    </lineage>
</organism>
<dbReference type="Pfam" id="PF02875">
    <property type="entry name" value="Mur_ligase_C"/>
    <property type="match status" value="1"/>
</dbReference>
<evidence type="ECO:0000256" key="10">
    <source>
        <dbReference type="HAMAP-Rule" id="MF_02019"/>
    </source>
</evidence>
<keyword evidence="9 10" id="KW-0961">Cell wall biogenesis/degradation</keyword>
<dbReference type="HAMAP" id="MF_02019">
    <property type="entry name" value="MurF"/>
    <property type="match status" value="1"/>
</dbReference>
<dbReference type="GO" id="GO:0071555">
    <property type="term" value="P:cell wall organization"/>
    <property type="evidence" value="ECO:0007669"/>
    <property type="project" value="UniProtKB-KW"/>
</dbReference>
<keyword evidence="1 10" id="KW-0963">Cytoplasm</keyword>
<evidence type="ECO:0000259" key="13">
    <source>
        <dbReference type="Pfam" id="PF08245"/>
    </source>
</evidence>
<comment type="similarity">
    <text evidence="10">Belongs to the MurCDEF family. MurF subfamily.</text>
</comment>
<comment type="subcellular location">
    <subcellularLocation>
        <location evidence="10 11">Cytoplasm</location>
    </subcellularLocation>
</comment>
<evidence type="ECO:0000313" key="15">
    <source>
        <dbReference type="Proteomes" id="UP000294498"/>
    </source>
</evidence>
<evidence type="ECO:0000313" key="14">
    <source>
        <dbReference type="EMBL" id="TDW99347.1"/>
    </source>
</evidence>
<dbReference type="AlphaFoldDB" id="A0A4R8DNR3"/>
<dbReference type="Gene3D" id="3.40.1190.10">
    <property type="entry name" value="Mur-like, catalytic domain"/>
    <property type="match status" value="1"/>
</dbReference>
<dbReference type="InterPro" id="IPR004101">
    <property type="entry name" value="Mur_ligase_C"/>
</dbReference>
<feature type="domain" description="Mur ligase C-terminal" evidence="12">
    <location>
        <begin position="325"/>
        <end position="439"/>
    </location>
</feature>
<keyword evidence="5 10" id="KW-0067">ATP-binding</keyword>
<dbReference type="InterPro" id="IPR013221">
    <property type="entry name" value="Mur_ligase_cen"/>
</dbReference>
<dbReference type="GO" id="GO:0008360">
    <property type="term" value="P:regulation of cell shape"/>
    <property type="evidence" value="ECO:0007669"/>
    <property type="project" value="UniProtKB-KW"/>
</dbReference>
<dbReference type="EMBL" id="SODV01000001">
    <property type="protein sequence ID" value="TDW99347.1"/>
    <property type="molecule type" value="Genomic_DNA"/>
</dbReference>
<dbReference type="EC" id="6.3.2.10" evidence="10 11"/>
<dbReference type="PANTHER" id="PTHR43024">
    <property type="entry name" value="UDP-N-ACETYLMURAMOYL-TRIPEPTIDE--D-ALANYL-D-ALANINE LIGASE"/>
    <property type="match status" value="1"/>
</dbReference>
<dbReference type="InterPro" id="IPR005863">
    <property type="entry name" value="UDP-N-AcMur_synth"/>
</dbReference>
<dbReference type="GO" id="GO:0005524">
    <property type="term" value="F:ATP binding"/>
    <property type="evidence" value="ECO:0007669"/>
    <property type="project" value="UniProtKB-UniRule"/>
</dbReference>
<protein>
    <recommendedName>
        <fullName evidence="10 11">UDP-N-acetylmuramoyl-tripeptide--D-alanyl-D-alanine ligase</fullName>
        <ecNumber evidence="10 11">6.3.2.10</ecNumber>
    </recommendedName>
    <alternativeName>
        <fullName evidence="10">D-alanyl-D-alanine-adding enzyme</fullName>
    </alternativeName>
</protein>
<evidence type="ECO:0000256" key="11">
    <source>
        <dbReference type="RuleBase" id="RU004136"/>
    </source>
</evidence>
<evidence type="ECO:0000256" key="5">
    <source>
        <dbReference type="ARBA" id="ARBA00022840"/>
    </source>
</evidence>
<dbReference type="GO" id="GO:0009252">
    <property type="term" value="P:peptidoglycan biosynthetic process"/>
    <property type="evidence" value="ECO:0007669"/>
    <property type="project" value="UniProtKB-UniRule"/>
</dbReference>
<dbReference type="NCBIfam" id="TIGR01143">
    <property type="entry name" value="murF"/>
    <property type="match status" value="1"/>
</dbReference>